<dbReference type="Proteomes" id="UP001602370">
    <property type="component" value="Unassembled WGS sequence"/>
</dbReference>
<reference evidence="2 3" key="1">
    <citation type="submission" date="2024-10" db="EMBL/GenBank/DDBJ databases">
        <title>The Natural Products Discovery Center: Release of the First 8490 Sequenced Strains for Exploring Actinobacteria Biosynthetic Diversity.</title>
        <authorList>
            <person name="Kalkreuter E."/>
            <person name="Kautsar S.A."/>
            <person name="Yang D."/>
            <person name="Bader C.D."/>
            <person name="Teijaro C.N."/>
            <person name="Fluegel L."/>
            <person name="Davis C.M."/>
            <person name="Simpson J.R."/>
            <person name="Lauterbach L."/>
            <person name="Steele A.D."/>
            <person name="Gui C."/>
            <person name="Meng S."/>
            <person name="Li G."/>
            <person name="Viehrig K."/>
            <person name="Ye F."/>
            <person name="Su P."/>
            <person name="Kiefer A.F."/>
            <person name="Nichols A."/>
            <person name="Cepeda A.J."/>
            <person name="Yan W."/>
            <person name="Fan B."/>
            <person name="Jiang Y."/>
            <person name="Adhikari A."/>
            <person name="Zheng C.-J."/>
            <person name="Schuster L."/>
            <person name="Cowan T.M."/>
            <person name="Smanski M.J."/>
            <person name="Chevrette M.G."/>
            <person name="De Carvalho L.P.S."/>
            <person name="Shen B."/>
        </authorList>
    </citation>
    <scope>NUCLEOTIDE SEQUENCE [LARGE SCALE GENOMIC DNA]</scope>
    <source>
        <strain evidence="2 3">NPDC012605</strain>
    </source>
</reference>
<protein>
    <submittedName>
        <fullName evidence="2">Uncharacterized protein</fullName>
    </submittedName>
</protein>
<keyword evidence="3" id="KW-1185">Reference proteome</keyword>
<evidence type="ECO:0000313" key="2">
    <source>
        <dbReference type="EMBL" id="MFF5919619.1"/>
    </source>
</evidence>
<proteinExistence type="predicted"/>
<dbReference type="RefSeq" id="WP_063740656.1">
    <property type="nucleotide sequence ID" value="NZ_JBIBDZ010000003.1"/>
</dbReference>
<evidence type="ECO:0000313" key="3">
    <source>
        <dbReference type="Proteomes" id="UP001602370"/>
    </source>
</evidence>
<organism evidence="2 3">
    <name type="scientific">Streptomyces flavochromogenes</name>
    <dbReference type="NCBI Taxonomy" id="68199"/>
    <lineage>
        <taxon>Bacteria</taxon>
        <taxon>Bacillati</taxon>
        <taxon>Actinomycetota</taxon>
        <taxon>Actinomycetes</taxon>
        <taxon>Kitasatosporales</taxon>
        <taxon>Streptomycetaceae</taxon>
        <taxon>Streptomyces</taxon>
    </lineage>
</organism>
<name>A0ABW6XQ46_9ACTN</name>
<feature type="region of interest" description="Disordered" evidence="1">
    <location>
        <begin position="67"/>
        <end position="98"/>
    </location>
</feature>
<comment type="caution">
    <text evidence="2">The sequence shown here is derived from an EMBL/GenBank/DDBJ whole genome shotgun (WGS) entry which is preliminary data.</text>
</comment>
<evidence type="ECO:0000256" key="1">
    <source>
        <dbReference type="SAM" id="MobiDB-lite"/>
    </source>
</evidence>
<dbReference type="EMBL" id="JBIBDZ010000003">
    <property type="protein sequence ID" value="MFF5919619.1"/>
    <property type="molecule type" value="Genomic_DNA"/>
</dbReference>
<sequence length="115" mass="13425">MKRIFGLAAIVAGGVLALFFPDLEFGWFKGRPLGIALVVIGGIELLESTRRRKPKGFVEELRDDLGLGSRNRDRDEDRRGSRGRDRERDQDREMVREFDQEVEREARKYRDYPDL</sequence>
<accession>A0ABW6XQ46</accession>
<gene>
    <name evidence="2" type="ORF">ACFY8C_14855</name>
</gene>